<dbReference type="AlphaFoldDB" id="A0A803QGC9"/>
<protein>
    <submittedName>
        <fullName evidence="2">Uncharacterized protein</fullName>
    </submittedName>
</protein>
<reference evidence="2" key="1">
    <citation type="submission" date="2018-11" db="EMBL/GenBank/DDBJ databases">
        <authorList>
            <person name="Grassa J C."/>
        </authorList>
    </citation>
    <scope>NUCLEOTIDE SEQUENCE [LARGE SCALE GENOMIC DNA]</scope>
</reference>
<dbReference type="EMBL" id="UZAU01000723">
    <property type="status" value="NOT_ANNOTATED_CDS"/>
    <property type="molecule type" value="Genomic_DNA"/>
</dbReference>
<name>A0A803QGC9_CANSA</name>
<evidence type="ECO:0000256" key="1">
    <source>
        <dbReference type="SAM" id="MobiDB-lite"/>
    </source>
</evidence>
<dbReference type="EnsemblPlants" id="evm.model.09.471">
    <property type="protein sequence ID" value="cds.evm.model.09.471"/>
    <property type="gene ID" value="evm.TU.09.471"/>
</dbReference>
<evidence type="ECO:0000313" key="2">
    <source>
        <dbReference type="EnsemblPlants" id="cds.evm.model.09.471"/>
    </source>
</evidence>
<evidence type="ECO:0000313" key="3">
    <source>
        <dbReference type="Proteomes" id="UP000596661"/>
    </source>
</evidence>
<dbReference type="Proteomes" id="UP000596661">
    <property type="component" value="Chromosome 9"/>
</dbReference>
<feature type="region of interest" description="Disordered" evidence="1">
    <location>
        <begin position="82"/>
        <end position="112"/>
    </location>
</feature>
<feature type="compositionally biased region" description="Polar residues" evidence="1">
    <location>
        <begin position="89"/>
        <end position="106"/>
    </location>
</feature>
<reference evidence="2" key="2">
    <citation type="submission" date="2021-03" db="UniProtKB">
        <authorList>
            <consortium name="EnsemblPlants"/>
        </authorList>
    </citation>
    <scope>IDENTIFICATION</scope>
</reference>
<dbReference type="Gramene" id="evm.model.09.471">
    <property type="protein sequence ID" value="cds.evm.model.09.471"/>
    <property type="gene ID" value="evm.TU.09.471"/>
</dbReference>
<accession>A0A803QGC9</accession>
<sequence>MSSTAKLKADLKRESKKEKISLEETFVGERESYQKEVEDYESAVLEVFNEFWRANPNTNFGYLKNQICSEFFDYCAMNKPEDEARKSNESSSVAQNQEDPTAQDQVHGTPMK</sequence>
<keyword evidence="3" id="KW-1185">Reference proteome</keyword>
<organism evidence="2 3">
    <name type="scientific">Cannabis sativa</name>
    <name type="common">Hemp</name>
    <name type="synonym">Marijuana</name>
    <dbReference type="NCBI Taxonomy" id="3483"/>
    <lineage>
        <taxon>Eukaryota</taxon>
        <taxon>Viridiplantae</taxon>
        <taxon>Streptophyta</taxon>
        <taxon>Embryophyta</taxon>
        <taxon>Tracheophyta</taxon>
        <taxon>Spermatophyta</taxon>
        <taxon>Magnoliopsida</taxon>
        <taxon>eudicotyledons</taxon>
        <taxon>Gunneridae</taxon>
        <taxon>Pentapetalae</taxon>
        <taxon>rosids</taxon>
        <taxon>fabids</taxon>
        <taxon>Rosales</taxon>
        <taxon>Cannabaceae</taxon>
        <taxon>Cannabis</taxon>
    </lineage>
</organism>
<proteinExistence type="predicted"/>